<evidence type="ECO:0000313" key="2">
    <source>
        <dbReference type="EMBL" id="NMM48077.1"/>
    </source>
</evidence>
<reference evidence="2 3" key="1">
    <citation type="submission" date="2020-04" db="EMBL/GenBank/DDBJ databases">
        <title>Flammeovirgaceae bacterium KN852 isolated from deep sea.</title>
        <authorList>
            <person name="Zhang D.-C."/>
        </authorList>
    </citation>
    <scope>NUCLEOTIDE SEQUENCE [LARGE SCALE GENOMIC DNA]</scope>
    <source>
        <strain evidence="2 3">KN852</strain>
    </source>
</reference>
<dbReference type="InterPro" id="IPR029058">
    <property type="entry name" value="AB_hydrolase_fold"/>
</dbReference>
<dbReference type="EMBL" id="JABBNU010000003">
    <property type="protein sequence ID" value="NMM48077.1"/>
    <property type="molecule type" value="Genomic_DNA"/>
</dbReference>
<comment type="caution">
    <text evidence="2">The sequence shown here is derived from an EMBL/GenBank/DDBJ whole genome shotgun (WGS) entry which is preliminary data.</text>
</comment>
<dbReference type="AlphaFoldDB" id="A0A848IUR4"/>
<dbReference type="RefSeq" id="WP_169679298.1">
    <property type="nucleotide sequence ID" value="NZ_JABBNU010000003.1"/>
</dbReference>
<dbReference type="InterPro" id="IPR050583">
    <property type="entry name" value="Mycobacterial_A85_antigen"/>
</dbReference>
<sequence>MKQYFSSFLSYVFFSTLITCALHAQELEENTLLNNSWVKAKSLSSNSRANDNVYVYTDSLSNQYIKGKRGLIIALPNSYFENPAKHYPVIYMMDGQNLFDAETSYAGEWNADSTLLASGSQLIIVGIDNGSAQRINDYTPREHNEYGGGNGKNFLKFIIETVKPLIDTQLRTIPDRNHTYIGGSSLGGLISIYALMNFEETFSKGIIFSPSFWFDDLIMGELKEWNPKHKISLYLLVGGKEGESMVPDTELAYSILKTKKKIRSKQITDINGEHNERFWSKYLSYAIEFIKY</sequence>
<dbReference type="Pfam" id="PF00756">
    <property type="entry name" value="Esterase"/>
    <property type="match status" value="1"/>
</dbReference>
<evidence type="ECO:0000313" key="3">
    <source>
        <dbReference type="Proteomes" id="UP000559010"/>
    </source>
</evidence>
<proteinExistence type="predicted"/>
<dbReference type="Gene3D" id="3.40.50.1820">
    <property type="entry name" value="alpha/beta hydrolase"/>
    <property type="match status" value="1"/>
</dbReference>
<name>A0A848IUR4_9BACT</name>
<gene>
    <name evidence="2" type="ORF">HH304_06675</name>
</gene>
<dbReference type="InterPro" id="IPR000801">
    <property type="entry name" value="Esterase-like"/>
</dbReference>
<dbReference type="PANTHER" id="PTHR48098">
    <property type="entry name" value="ENTEROCHELIN ESTERASE-RELATED"/>
    <property type="match status" value="1"/>
</dbReference>
<dbReference type="GO" id="GO:0016787">
    <property type="term" value="F:hydrolase activity"/>
    <property type="evidence" value="ECO:0007669"/>
    <property type="project" value="UniProtKB-KW"/>
</dbReference>
<keyword evidence="3" id="KW-1185">Reference proteome</keyword>
<feature type="signal peptide" evidence="1">
    <location>
        <begin position="1"/>
        <end position="24"/>
    </location>
</feature>
<keyword evidence="2" id="KW-0378">Hydrolase</keyword>
<keyword evidence="1" id="KW-0732">Signal</keyword>
<protein>
    <submittedName>
        <fullName evidence="2">Alpha/beta hydrolase</fullName>
    </submittedName>
</protein>
<dbReference type="SUPFAM" id="SSF53474">
    <property type="entry name" value="alpha/beta-Hydrolases"/>
    <property type="match status" value="1"/>
</dbReference>
<accession>A0A848IUR4</accession>
<dbReference type="Proteomes" id="UP000559010">
    <property type="component" value="Unassembled WGS sequence"/>
</dbReference>
<organism evidence="2 3">
    <name type="scientific">Marinigracilibium pacificum</name>
    <dbReference type="NCBI Taxonomy" id="2729599"/>
    <lineage>
        <taxon>Bacteria</taxon>
        <taxon>Pseudomonadati</taxon>
        <taxon>Bacteroidota</taxon>
        <taxon>Cytophagia</taxon>
        <taxon>Cytophagales</taxon>
        <taxon>Flammeovirgaceae</taxon>
        <taxon>Marinigracilibium</taxon>
    </lineage>
</organism>
<feature type="chain" id="PRO_5032966464" evidence="1">
    <location>
        <begin position="25"/>
        <end position="292"/>
    </location>
</feature>
<evidence type="ECO:0000256" key="1">
    <source>
        <dbReference type="SAM" id="SignalP"/>
    </source>
</evidence>
<dbReference type="PANTHER" id="PTHR48098:SF6">
    <property type="entry name" value="FERRI-BACILLIBACTIN ESTERASE BESA"/>
    <property type="match status" value="1"/>
</dbReference>